<evidence type="ECO:0000313" key="3">
    <source>
        <dbReference type="EMBL" id="GAA1798932.1"/>
    </source>
</evidence>
<dbReference type="RefSeq" id="WP_344085464.1">
    <property type="nucleotide sequence ID" value="NZ_BAAAPO010000037.1"/>
</dbReference>
<feature type="domain" description="Solute-binding protein family 3/N-terminal" evidence="2">
    <location>
        <begin position="20"/>
        <end position="236"/>
    </location>
</feature>
<evidence type="ECO:0000259" key="2">
    <source>
        <dbReference type="SMART" id="SM00062"/>
    </source>
</evidence>
<protein>
    <submittedName>
        <fullName evidence="3">Transporter substrate-binding domain-containing protein</fullName>
    </submittedName>
</protein>
<name>A0ABN2LTH8_9MICO</name>
<evidence type="ECO:0000313" key="4">
    <source>
        <dbReference type="Proteomes" id="UP001499938"/>
    </source>
</evidence>
<dbReference type="Proteomes" id="UP001499938">
    <property type="component" value="Unassembled WGS sequence"/>
</dbReference>
<comment type="caution">
    <text evidence="3">The sequence shown here is derived from an EMBL/GenBank/DDBJ whole genome shotgun (WGS) entry which is preliminary data.</text>
</comment>
<dbReference type="PANTHER" id="PTHR35936:SF17">
    <property type="entry name" value="ARGININE-BINDING EXTRACELLULAR PROTEIN ARTP"/>
    <property type="match status" value="1"/>
</dbReference>
<dbReference type="PANTHER" id="PTHR35936">
    <property type="entry name" value="MEMBRANE-BOUND LYTIC MUREIN TRANSGLYCOSYLASE F"/>
    <property type="match status" value="1"/>
</dbReference>
<dbReference type="SMART" id="SM00062">
    <property type="entry name" value="PBPb"/>
    <property type="match status" value="1"/>
</dbReference>
<evidence type="ECO:0000256" key="1">
    <source>
        <dbReference type="ARBA" id="ARBA00022729"/>
    </source>
</evidence>
<gene>
    <name evidence="3" type="ORF">GCM10009811_23690</name>
</gene>
<dbReference type="InterPro" id="IPR001638">
    <property type="entry name" value="Solute-binding_3/MltF_N"/>
</dbReference>
<dbReference type="EMBL" id="BAAAPO010000037">
    <property type="protein sequence ID" value="GAA1798932.1"/>
    <property type="molecule type" value="Genomic_DNA"/>
</dbReference>
<dbReference type="Pfam" id="PF00497">
    <property type="entry name" value="SBP_bac_3"/>
    <property type="match status" value="1"/>
</dbReference>
<accession>A0ABN2LTH8</accession>
<proteinExistence type="predicted"/>
<keyword evidence="1" id="KW-0732">Signal</keyword>
<dbReference type="SUPFAM" id="SSF53850">
    <property type="entry name" value="Periplasmic binding protein-like II"/>
    <property type="match status" value="1"/>
</dbReference>
<sequence>MPGIARDDAAHRTRLAPTGALRASINLGNAVLTNGSFDDPGGITVDLSHGLGGRLGVPVELVLWDAARKSVDAVRDGMADVCFLAVDPVRAEELAFSAPYVVIEGAYAVRAHSAIRTVADVDRAGVRVGVKLGSAYDLHLTRALTAAEIVRGTDGVDVFAGQGLEVAAGVRQPIEAYVAAHDGLRALDGAFMQIPQAVAISRQHAPETIAWMRDVVDELLATGWVREALSRHGHDPVLAASRPG</sequence>
<keyword evidence="4" id="KW-1185">Reference proteome</keyword>
<dbReference type="Gene3D" id="3.40.190.10">
    <property type="entry name" value="Periplasmic binding protein-like II"/>
    <property type="match status" value="2"/>
</dbReference>
<reference evidence="3 4" key="1">
    <citation type="journal article" date="2019" name="Int. J. Syst. Evol. Microbiol.">
        <title>The Global Catalogue of Microorganisms (GCM) 10K type strain sequencing project: providing services to taxonomists for standard genome sequencing and annotation.</title>
        <authorList>
            <consortium name="The Broad Institute Genomics Platform"/>
            <consortium name="The Broad Institute Genome Sequencing Center for Infectious Disease"/>
            <person name="Wu L."/>
            <person name="Ma J."/>
        </authorList>
    </citation>
    <scope>NUCLEOTIDE SEQUENCE [LARGE SCALE GENOMIC DNA]</scope>
    <source>
        <strain evidence="3 4">JCM 15592</strain>
    </source>
</reference>
<organism evidence="3 4">
    <name type="scientific">Nostocoides veronense</name>
    <dbReference type="NCBI Taxonomy" id="330836"/>
    <lineage>
        <taxon>Bacteria</taxon>
        <taxon>Bacillati</taxon>
        <taxon>Actinomycetota</taxon>
        <taxon>Actinomycetes</taxon>
        <taxon>Micrococcales</taxon>
        <taxon>Intrasporangiaceae</taxon>
        <taxon>Nostocoides</taxon>
    </lineage>
</organism>